<gene>
    <name evidence="2" type="ORF">ABENE_10705</name>
</gene>
<dbReference type="EMBL" id="AWGB01000018">
    <property type="protein sequence ID" value="ESQ91119.1"/>
    <property type="molecule type" value="Genomic_DNA"/>
</dbReference>
<feature type="chain" id="PRO_5004725400" evidence="1">
    <location>
        <begin position="20"/>
        <end position="119"/>
    </location>
</feature>
<reference evidence="2 3" key="1">
    <citation type="journal article" date="2014" name="Nature">
        <title>Sequential evolution of bacterial morphology by co-option of a developmental regulator.</title>
        <authorList>
            <person name="Jiang C."/>
            <person name="Brown P.J."/>
            <person name="Ducret A."/>
            <person name="Brun Y.V."/>
        </authorList>
    </citation>
    <scope>NUCLEOTIDE SEQUENCE [LARGE SCALE GENOMIC DNA]</scope>
    <source>
        <strain evidence="2 3">DSM 16100</strain>
    </source>
</reference>
<protein>
    <submittedName>
        <fullName evidence="2">Uncharacterized protein</fullName>
    </submittedName>
</protein>
<dbReference type="AlphaFoldDB" id="V4PUR2"/>
<dbReference type="PATRIC" id="fig|1121022.4.peg.2164"/>
<keyword evidence="3" id="KW-1185">Reference proteome</keyword>
<evidence type="ECO:0000256" key="1">
    <source>
        <dbReference type="SAM" id="SignalP"/>
    </source>
</evidence>
<proteinExistence type="predicted"/>
<evidence type="ECO:0000313" key="2">
    <source>
        <dbReference type="EMBL" id="ESQ91119.1"/>
    </source>
</evidence>
<keyword evidence="1" id="KW-0732">Signal</keyword>
<name>V4PUR2_9CAUL</name>
<dbReference type="Proteomes" id="UP000017837">
    <property type="component" value="Unassembled WGS sequence"/>
</dbReference>
<evidence type="ECO:0000313" key="3">
    <source>
        <dbReference type="Proteomes" id="UP000017837"/>
    </source>
</evidence>
<organism evidence="2 3">
    <name type="scientific">Asticcacaulis benevestitus DSM 16100 = ATCC BAA-896</name>
    <dbReference type="NCBI Taxonomy" id="1121022"/>
    <lineage>
        <taxon>Bacteria</taxon>
        <taxon>Pseudomonadati</taxon>
        <taxon>Pseudomonadota</taxon>
        <taxon>Alphaproteobacteria</taxon>
        <taxon>Caulobacterales</taxon>
        <taxon>Caulobacteraceae</taxon>
        <taxon>Asticcacaulis</taxon>
    </lineage>
</organism>
<feature type="signal peptide" evidence="1">
    <location>
        <begin position="1"/>
        <end position="19"/>
    </location>
</feature>
<accession>V4PUR2</accession>
<sequence>MFKALPLVALLFAVSPAHAATLTALEQTHCRAVGQTLMRLGKAEAEVAALLKDKLGANASDKDKKTVADYQVLAESTLALGKSLEDTFTQATPPSVDDLRALEGAGMDSLTDAAQACTR</sequence>
<dbReference type="STRING" id="1121022.GCA_000376105_02966"/>
<comment type="caution">
    <text evidence="2">The sequence shown here is derived from an EMBL/GenBank/DDBJ whole genome shotgun (WGS) entry which is preliminary data.</text>
</comment>
<dbReference type="RefSeq" id="WP_023447320.1">
    <property type="nucleotide sequence ID" value="NZ_AQWM01000016.1"/>
</dbReference>